<dbReference type="GO" id="GO:0006353">
    <property type="term" value="P:DNA-templated transcription termination"/>
    <property type="evidence" value="ECO:0007669"/>
    <property type="project" value="UniProtKB-KW"/>
</dbReference>
<dbReference type="InterPro" id="IPR005824">
    <property type="entry name" value="KOW"/>
</dbReference>
<dbReference type="FunFam" id="3.30.70.940:FF:000002">
    <property type="entry name" value="Transcription termination/antitermination protein NusG"/>
    <property type="match status" value="1"/>
</dbReference>
<dbReference type="EMBL" id="CAEZUP010000063">
    <property type="protein sequence ID" value="CAB4615902.1"/>
    <property type="molecule type" value="Genomic_DNA"/>
</dbReference>
<dbReference type="Pfam" id="PF00467">
    <property type="entry name" value="KOW"/>
    <property type="match status" value="1"/>
</dbReference>
<keyword evidence="3" id="KW-0805">Transcription regulation</keyword>
<feature type="region of interest" description="Disordered" evidence="5">
    <location>
        <begin position="45"/>
        <end position="67"/>
    </location>
</feature>
<evidence type="ECO:0000256" key="4">
    <source>
        <dbReference type="ARBA" id="ARBA00023163"/>
    </source>
</evidence>
<gene>
    <name evidence="8" type="ORF">UFOPK1835_01397</name>
</gene>
<dbReference type="FunFam" id="2.30.30.30:FF:000002">
    <property type="entry name" value="Transcription termination/antitermination factor NusG"/>
    <property type="match status" value="1"/>
</dbReference>
<dbReference type="GO" id="GO:0031564">
    <property type="term" value="P:transcription antitermination"/>
    <property type="evidence" value="ECO:0007669"/>
    <property type="project" value="UniProtKB-KW"/>
</dbReference>
<dbReference type="CDD" id="cd06091">
    <property type="entry name" value="KOW_NusG"/>
    <property type="match status" value="1"/>
</dbReference>
<keyword evidence="2" id="KW-0889">Transcription antitermination</keyword>
<dbReference type="InterPro" id="IPR015869">
    <property type="entry name" value="Transcrpt_antiterm_NusG_bac_CS"/>
</dbReference>
<dbReference type="AlphaFoldDB" id="A0A6J6HPY6"/>
<dbReference type="Gene3D" id="2.30.30.30">
    <property type="match status" value="1"/>
</dbReference>
<keyword evidence="1" id="KW-0806">Transcription termination</keyword>
<sequence>MNSSPNDETSMSEQTAGDPEAMADAVAVDVLDEIEAEAEAEIAEVIDTDDLLEESRPRPQSPFDRPGRWFVVHTQSGYEKKVKQNLEARISSMNMEDNIHEVVIPMEDVVEFKNGKKQVVQKKVFPGYLLVRCDMEDDSWYVIRNTPGVTGFVGQGAKPSPLPRRDVETFLQVKEEGDEIATKRGKPRLEYEMGETVRVKEGPFADFSGEIVEINEDQLKVKVLVNIFGRETPVELEFSQVAKL</sequence>
<reference evidence="8" key="1">
    <citation type="submission" date="2020-05" db="EMBL/GenBank/DDBJ databases">
        <authorList>
            <person name="Chiriac C."/>
            <person name="Salcher M."/>
            <person name="Ghai R."/>
            <person name="Kavagutti S V."/>
        </authorList>
    </citation>
    <scope>NUCLEOTIDE SEQUENCE</scope>
</reference>
<dbReference type="GO" id="GO:0005829">
    <property type="term" value="C:cytosol"/>
    <property type="evidence" value="ECO:0007669"/>
    <property type="project" value="UniProtKB-ARBA"/>
</dbReference>
<feature type="compositionally biased region" description="Polar residues" evidence="5">
    <location>
        <begin position="1"/>
        <end position="15"/>
    </location>
</feature>
<dbReference type="SUPFAM" id="SSF82679">
    <property type="entry name" value="N-utilization substance G protein NusG, N-terminal domain"/>
    <property type="match status" value="1"/>
</dbReference>
<dbReference type="SMART" id="SM00739">
    <property type="entry name" value="KOW"/>
    <property type="match status" value="1"/>
</dbReference>
<dbReference type="HAMAP" id="MF_00948">
    <property type="entry name" value="NusG"/>
    <property type="match status" value="1"/>
</dbReference>
<organism evidence="8">
    <name type="scientific">freshwater metagenome</name>
    <dbReference type="NCBI Taxonomy" id="449393"/>
    <lineage>
        <taxon>unclassified sequences</taxon>
        <taxon>metagenomes</taxon>
        <taxon>ecological metagenomes</taxon>
    </lineage>
</organism>
<keyword evidence="4" id="KW-0804">Transcription</keyword>
<dbReference type="InterPro" id="IPR006645">
    <property type="entry name" value="NGN-like_dom"/>
</dbReference>
<dbReference type="InterPro" id="IPR001062">
    <property type="entry name" value="Transcrpt_antiterm_NusG"/>
</dbReference>
<evidence type="ECO:0000313" key="8">
    <source>
        <dbReference type="EMBL" id="CAB4615902.1"/>
    </source>
</evidence>
<evidence type="ECO:0000256" key="2">
    <source>
        <dbReference type="ARBA" id="ARBA00022814"/>
    </source>
</evidence>
<name>A0A6J6HPY6_9ZZZZ</name>
<evidence type="ECO:0000256" key="1">
    <source>
        <dbReference type="ARBA" id="ARBA00022472"/>
    </source>
</evidence>
<dbReference type="Pfam" id="PF02357">
    <property type="entry name" value="NusG"/>
    <property type="match status" value="1"/>
</dbReference>
<feature type="region of interest" description="Disordered" evidence="5">
    <location>
        <begin position="1"/>
        <end position="24"/>
    </location>
</feature>
<dbReference type="PANTHER" id="PTHR30265">
    <property type="entry name" value="RHO-INTERACTING TRANSCRIPTION TERMINATION FACTOR NUSG"/>
    <property type="match status" value="1"/>
</dbReference>
<evidence type="ECO:0000259" key="6">
    <source>
        <dbReference type="SMART" id="SM00738"/>
    </source>
</evidence>
<dbReference type="PANTHER" id="PTHR30265:SF2">
    <property type="entry name" value="TRANSCRIPTION TERMINATION_ANTITERMINATION PROTEIN NUSG"/>
    <property type="match status" value="1"/>
</dbReference>
<dbReference type="NCBIfam" id="TIGR00922">
    <property type="entry name" value="nusG"/>
    <property type="match status" value="1"/>
</dbReference>
<evidence type="ECO:0000256" key="3">
    <source>
        <dbReference type="ARBA" id="ARBA00023015"/>
    </source>
</evidence>
<dbReference type="SUPFAM" id="SSF50104">
    <property type="entry name" value="Translation proteins SH3-like domain"/>
    <property type="match status" value="1"/>
</dbReference>
<evidence type="ECO:0000259" key="7">
    <source>
        <dbReference type="SMART" id="SM00739"/>
    </source>
</evidence>
<dbReference type="InterPro" id="IPR043425">
    <property type="entry name" value="NusG-like"/>
</dbReference>
<dbReference type="CDD" id="cd09891">
    <property type="entry name" value="NGN_Bact_1"/>
    <property type="match status" value="1"/>
</dbReference>
<dbReference type="PROSITE" id="PS01014">
    <property type="entry name" value="NUSG"/>
    <property type="match status" value="1"/>
</dbReference>
<dbReference type="GO" id="GO:0032784">
    <property type="term" value="P:regulation of DNA-templated transcription elongation"/>
    <property type="evidence" value="ECO:0007669"/>
    <property type="project" value="InterPro"/>
</dbReference>
<dbReference type="GO" id="GO:0006354">
    <property type="term" value="P:DNA-templated transcription elongation"/>
    <property type="evidence" value="ECO:0007669"/>
    <property type="project" value="InterPro"/>
</dbReference>
<dbReference type="SMART" id="SM00738">
    <property type="entry name" value="NGN"/>
    <property type="match status" value="1"/>
</dbReference>
<dbReference type="InterPro" id="IPR047050">
    <property type="entry name" value="NGN"/>
</dbReference>
<feature type="domain" description="NusG-like N-terminal" evidence="6">
    <location>
        <begin position="66"/>
        <end position="174"/>
    </location>
</feature>
<dbReference type="InterPro" id="IPR014722">
    <property type="entry name" value="Rib_uL2_dom2"/>
</dbReference>
<evidence type="ECO:0000256" key="5">
    <source>
        <dbReference type="SAM" id="MobiDB-lite"/>
    </source>
</evidence>
<dbReference type="InterPro" id="IPR008991">
    <property type="entry name" value="Translation_prot_SH3-like_sf"/>
</dbReference>
<dbReference type="Gene3D" id="3.30.70.940">
    <property type="entry name" value="NusG, N-terminal domain"/>
    <property type="match status" value="1"/>
</dbReference>
<proteinExistence type="inferred from homology"/>
<dbReference type="PRINTS" id="PR00338">
    <property type="entry name" value="NUSGTNSCPFCT"/>
</dbReference>
<dbReference type="InterPro" id="IPR036735">
    <property type="entry name" value="NGN_dom_sf"/>
</dbReference>
<feature type="domain" description="KOW" evidence="7">
    <location>
        <begin position="190"/>
        <end position="217"/>
    </location>
</feature>
<protein>
    <submittedName>
        <fullName evidence="8">Unannotated protein</fullName>
    </submittedName>
</protein>
<accession>A0A6J6HPY6</accession>